<reference evidence="2" key="1">
    <citation type="submission" date="2021-02" db="EMBL/GenBank/DDBJ databases">
        <title>Infant gut strain persistence is associated with maternal origin, phylogeny, and functional potential including surface adhesion and iron acquisition.</title>
        <authorList>
            <person name="Lou Y.C."/>
        </authorList>
    </citation>
    <scope>NUCLEOTIDE SEQUENCE</scope>
    <source>
        <strain evidence="2">L3_101_000M1_dasL3_101_000M1_concoct_87</strain>
    </source>
</reference>
<keyword evidence="1" id="KW-0472">Membrane</keyword>
<accession>A0A943HIC2</accession>
<proteinExistence type="predicted"/>
<comment type="caution">
    <text evidence="2">The sequence shown here is derived from an EMBL/GenBank/DDBJ whole genome shotgun (WGS) entry which is preliminary data.</text>
</comment>
<keyword evidence="1" id="KW-0812">Transmembrane</keyword>
<organism evidence="2 3">
    <name type="scientific">Subdoligranulum variabile</name>
    <dbReference type="NCBI Taxonomy" id="214851"/>
    <lineage>
        <taxon>Bacteria</taxon>
        <taxon>Bacillati</taxon>
        <taxon>Bacillota</taxon>
        <taxon>Clostridia</taxon>
        <taxon>Eubacteriales</taxon>
        <taxon>Oscillospiraceae</taxon>
        <taxon>Subdoligranulum</taxon>
    </lineage>
</organism>
<keyword evidence="1" id="KW-1133">Transmembrane helix</keyword>
<protein>
    <submittedName>
        <fullName evidence="2">Uncharacterized protein</fullName>
    </submittedName>
</protein>
<sequence>MTNDRDEEFLRTKLTDGLHPAEVDLWPAVAETLPNARPAWPWRRIALCLAAPLLIAAGVLAGTAGFTNLRENPRPSFAPEANTGYAITYERQYFTLDSDLLAGLTANHNGEVSADGWLPMHCGINGFLHLPDEDEMNRYSRAVRGYDSWGELTAATDLPLAQNALLDTEANNFAAVSLYPSGMIEIPEEYDGRPYTPKAQEYPAGLIPVGRGETPDKLYLRTGARHGIYDVEMMAVVYLGDAAPETVAQLYRQKSAGLTWECESYPMANGNTALIPHCTSNPNSMPYVQSSAYFAQDGILYQVYCRPHTDGLDYSVKQEDIWAELKVVLNGFT</sequence>
<evidence type="ECO:0000313" key="2">
    <source>
        <dbReference type="EMBL" id="MBS5332883.1"/>
    </source>
</evidence>
<evidence type="ECO:0000256" key="1">
    <source>
        <dbReference type="SAM" id="Phobius"/>
    </source>
</evidence>
<dbReference type="AlphaFoldDB" id="A0A943HIC2"/>
<feature type="transmembrane region" description="Helical" evidence="1">
    <location>
        <begin position="45"/>
        <end position="66"/>
    </location>
</feature>
<gene>
    <name evidence="2" type="ORF">KHY36_10190</name>
</gene>
<dbReference type="EMBL" id="JAGZGG010000024">
    <property type="protein sequence ID" value="MBS5332883.1"/>
    <property type="molecule type" value="Genomic_DNA"/>
</dbReference>
<name>A0A943HIC2_9FIRM</name>
<evidence type="ECO:0000313" key="3">
    <source>
        <dbReference type="Proteomes" id="UP000759273"/>
    </source>
</evidence>
<dbReference type="Proteomes" id="UP000759273">
    <property type="component" value="Unassembled WGS sequence"/>
</dbReference>